<organism evidence="1 2">
    <name type="scientific">Araneus ventricosus</name>
    <name type="common">Orbweaver spider</name>
    <name type="synonym">Epeira ventricosa</name>
    <dbReference type="NCBI Taxonomy" id="182803"/>
    <lineage>
        <taxon>Eukaryota</taxon>
        <taxon>Metazoa</taxon>
        <taxon>Ecdysozoa</taxon>
        <taxon>Arthropoda</taxon>
        <taxon>Chelicerata</taxon>
        <taxon>Arachnida</taxon>
        <taxon>Araneae</taxon>
        <taxon>Araneomorphae</taxon>
        <taxon>Entelegynae</taxon>
        <taxon>Araneoidea</taxon>
        <taxon>Araneidae</taxon>
        <taxon>Araneus</taxon>
    </lineage>
</organism>
<protein>
    <recommendedName>
        <fullName evidence="3">Reverse transcriptase/retrotransposon-derived protein RNase H-like domain-containing protein</fullName>
    </recommendedName>
</protein>
<dbReference type="EMBL" id="BGPR01000843">
    <property type="protein sequence ID" value="GBM37523.1"/>
    <property type="molecule type" value="Genomic_DNA"/>
</dbReference>
<dbReference type="AlphaFoldDB" id="A0A4Y2F7U7"/>
<accession>A0A4Y2F7U7</accession>
<reference evidence="1 2" key="1">
    <citation type="journal article" date="2019" name="Sci. Rep.">
        <title>Orb-weaving spider Araneus ventricosus genome elucidates the spidroin gene catalogue.</title>
        <authorList>
            <person name="Kono N."/>
            <person name="Nakamura H."/>
            <person name="Ohtoshi R."/>
            <person name="Moran D.A.P."/>
            <person name="Shinohara A."/>
            <person name="Yoshida Y."/>
            <person name="Fujiwara M."/>
            <person name="Mori M."/>
            <person name="Tomita M."/>
            <person name="Arakawa K."/>
        </authorList>
    </citation>
    <scope>NUCLEOTIDE SEQUENCE [LARGE SCALE GENOMIC DNA]</scope>
</reference>
<evidence type="ECO:0008006" key="3">
    <source>
        <dbReference type="Google" id="ProtNLM"/>
    </source>
</evidence>
<evidence type="ECO:0000313" key="1">
    <source>
        <dbReference type="EMBL" id="GBM37523.1"/>
    </source>
</evidence>
<keyword evidence="2" id="KW-1185">Reference proteome</keyword>
<name>A0A4Y2F7U7_ARAVE</name>
<sequence>MTIVNPWSSSELKKAQLEDPNVRTILEKKLNSRINHLGKKSLRDFKIATKTCIANNQDVCLPVSKMPHPFERSRINLVSYYKNIEDNFPVVCFTDASKINSKVGVAFVAFQDHIETEVHQFIIRDECNVFQA</sequence>
<gene>
    <name evidence="1" type="ORF">AVEN_4196_1</name>
</gene>
<evidence type="ECO:0000313" key="2">
    <source>
        <dbReference type="Proteomes" id="UP000499080"/>
    </source>
</evidence>
<dbReference type="Proteomes" id="UP000499080">
    <property type="component" value="Unassembled WGS sequence"/>
</dbReference>
<dbReference type="OrthoDB" id="6436892at2759"/>
<proteinExistence type="predicted"/>
<comment type="caution">
    <text evidence="1">The sequence shown here is derived from an EMBL/GenBank/DDBJ whole genome shotgun (WGS) entry which is preliminary data.</text>
</comment>